<name>A0AAV1RPM6_9ROSI</name>
<dbReference type="PANTHER" id="PTHR43033:SF5">
    <property type="entry name" value="TRNA(ILE)-LYSIDINE SYNTHETASE"/>
    <property type="match status" value="1"/>
</dbReference>
<keyword evidence="1" id="KW-0436">Ligase</keyword>
<comment type="caution">
    <text evidence="5">The sequence shown here is derived from an EMBL/GenBank/DDBJ whole genome shotgun (WGS) entry which is preliminary data.</text>
</comment>
<dbReference type="GO" id="GO:0005524">
    <property type="term" value="F:ATP binding"/>
    <property type="evidence" value="ECO:0007669"/>
    <property type="project" value="UniProtKB-KW"/>
</dbReference>
<evidence type="ECO:0000313" key="5">
    <source>
        <dbReference type="EMBL" id="CAK7337407.1"/>
    </source>
</evidence>
<evidence type="ECO:0000256" key="1">
    <source>
        <dbReference type="ARBA" id="ARBA00022598"/>
    </source>
</evidence>
<keyword evidence="4" id="KW-0067">ATP-binding</keyword>
<organism evidence="5 6">
    <name type="scientific">Dovyalis caffra</name>
    <dbReference type="NCBI Taxonomy" id="77055"/>
    <lineage>
        <taxon>Eukaryota</taxon>
        <taxon>Viridiplantae</taxon>
        <taxon>Streptophyta</taxon>
        <taxon>Embryophyta</taxon>
        <taxon>Tracheophyta</taxon>
        <taxon>Spermatophyta</taxon>
        <taxon>Magnoliopsida</taxon>
        <taxon>eudicotyledons</taxon>
        <taxon>Gunneridae</taxon>
        <taxon>Pentapetalae</taxon>
        <taxon>rosids</taxon>
        <taxon>fabids</taxon>
        <taxon>Malpighiales</taxon>
        <taxon>Salicaceae</taxon>
        <taxon>Flacourtieae</taxon>
        <taxon>Dovyalis</taxon>
    </lineage>
</organism>
<dbReference type="InterPro" id="IPR012094">
    <property type="entry name" value="tRNA_Ile_lys_synt"/>
</dbReference>
<dbReference type="Proteomes" id="UP001314170">
    <property type="component" value="Unassembled WGS sequence"/>
</dbReference>
<keyword evidence="2" id="KW-0819">tRNA processing</keyword>
<evidence type="ECO:0000256" key="3">
    <source>
        <dbReference type="ARBA" id="ARBA00022741"/>
    </source>
</evidence>
<dbReference type="PROSITE" id="PS51257">
    <property type="entry name" value="PROKAR_LIPOPROTEIN"/>
    <property type="match status" value="1"/>
</dbReference>
<dbReference type="PANTHER" id="PTHR43033">
    <property type="entry name" value="TRNA(ILE)-LYSIDINE SYNTHASE-RELATED"/>
    <property type="match status" value="1"/>
</dbReference>
<keyword evidence="3" id="KW-0547">Nucleotide-binding</keyword>
<sequence length="312" mass="35207">MKLFFLPVQHQTSLTAAGCYLCPAPRSRGTKILVCCSVDCPLPLKMELIYMLSSGEQKQYFPSELEQIIADGKSYSSHLVPDASDVHFLDATSESVLTEAKRLNIISESTYRDILLLQRDEIKHFKLKAEDTVDYKPKKEVESTSASASELLQPGKVSYFMNRFWITWKLSNHVSVNEVTDLGVESQQCHCCSCGIGHEKVAEVRRMMESDWLYLAKLSKCPSLDHFQQQKVLLATKTEQITEKKSLHLENLGPSAQKALEMLKSIPVAARRSLPVLVNRQGLSIIGNQYWQHNNSCRQLKDLKKCPTKTGA</sequence>
<dbReference type="EMBL" id="CAWUPB010001087">
    <property type="protein sequence ID" value="CAK7337407.1"/>
    <property type="molecule type" value="Genomic_DNA"/>
</dbReference>
<accession>A0AAV1RPM6</accession>
<reference evidence="5 6" key="1">
    <citation type="submission" date="2024-01" db="EMBL/GenBank/DDBJ databases">
        <authorList>
            <person name="Waweru B."/>
        </authorList>
    </citation>
    <scope>NUCLEOTIDE SEQUENCE [LARGE SCALE GENOMIC DNA]</scope>
</reference>
<dbReference type="GO" id="GO:0008033">
    <property type="term" value="P:tRNA processing"/>
    <property type="evidence" value="ECO:0007669"/>
    <property type="project" value="UniProtKB-KW"/>
</dbReference>
<evidence type="ECO:0000256" key="4">
    <source>
        <dbReference type="ARBA" id="ARBA00022840"/>
    </source>
</evidence>
<evidence type="ECO:0000256" key="2">
    <source>
        <dbReference type="ARBA" id="ARBA00022694"/>
    </source>
</evidence>
<dbReference type="GO" id="GO:0016879">
    <property type="term" value="F:ligase activity, forming carbon-nitrogen bonds"/>
    <property type="evidence" value="ECO:0007669"/>
    <property type="project" value="InterPro"/>
</dbReference>
<gene>
    <name evidence="5" type="ORF">DCAF_LOCUS12441</name>
</gene>
<dbReference type="AlphaFoldDB" id="A0AAV1RPM6"/>
<keyword evidence="6" id="KW-1185">Reference proteome</keyword>
<proteinExistence type="predicted"/>
<evidence type="ECO:0000313" key="6">
    <source>
        <dbReference type="Proteomes" id="UP001314170"/>
    </source>
</evidence>
<protein>
    <submittedName>
        <fullName evidence="5">Uncharacterized protein</fullName>
    </submittedName>
</protein>